<keyword evidence="1" id="KW-0732">Signal</keyword>
<proteinExistence type="predicted"/>
<gene>
    <name evidence="2" type="ORF">CO057_01960</name>
</gene>
<protein>
    <recommendedName>
        <fullName evidence="4">DUF4367 domain-containing protein</fullName>
    </recommendedName>
</protein>
<dbReference type="EMBL" id="PFSI01000030">
    <property type="protein sequence ID" value="PJC24613.1"/>
    <property type="molecule type" value="Genomic_DNA"/>
</dbReference>
<reference evidence="3" key="1">
    <citation type="submission" date="2017-09" db="EMBL/GenBank/DDBJ databases">
        <title>Depth-based differentiation of microbial function through sediment-hosted aquifers and enrichment of novel symbionts in the deep terrestrial subsurface.</title>
        <authorList>
            <person name="Probst A.J."/>
            <person name="Ladd B."/>
            <person name="Jarett J.K."/>
            <person name="Geller-Mcgrath D.E."/>
            <person name="Sieber C.M.K."/>
            <person name="Emerson J.B."/>
            <person name="Anantharaman K."/>
            <person name="Thomas B.C."/>
            <person name="Malmstrom R."/>
            <person name="Stieglmeier M."/>
            <person name="Klingl A."/>
            <person name="Woyke T."/>
            <person name="Ryan C.M."/>
            <person name="Banfield J.F."/>
        </authorList>
    </citation>
    <scope>NUCLEOTIDE SEQUENCE [LARGE SCALE GENOMIC DNA]</scope>
</reference>
<evidence type="ECO:0000313" key="3">
    <source>
        <dbReference type="Proteomes" id="UP000230251"/>
    </source>
</evidence>
<dbReference type="AlphaFoldDB" id="A0A2M8EPE3"/>
<dbReference type="Proteomes" id="UP000230251">
    <property type="component" value="Unassembled WGS sequence"/>
</dbReference>
<accession>A0A2M8EPE3</accession>
<organism evidence="2 3">
    <name type="scientific">Candidatus Uhrbacteria bacterium CG_4_9_14_0_2_um_filter_41_50</name>
    <dbReference type="NCBI Taxonomy" id="1975031"/>
    <lineage>
        <taxon>Bacteria</taxon>
        <taxon>Candidatus Uhriibacteriota</taxon>
    </lineage>
</organism>
<sequence>MKKFLAGIIFASLLLVGAGCISSDSVVVDDLTVVRLSDYSFILPQDNWEISSQPTERQVFIDRGIGDYLEITADIIDESDYIDFSTADPEVQTTNVTVYRDGCGGGWCKFYDLVFEDGSQYTIFFTSDIPVNEDDMLAILTSLSK</sequence>
<dbReference type="PROSITE" id="PS51257">
    <property type="entry name" value="PROKAR_LIPOPROTEIN"/>
    <property type="match status" value="1"/>
</dbReference>
<comment type="caution">
    <text evidence="2">The sequence shown here is derived from an EMBL/GenBank/DDBJ whole genome shotgun (WGS) entry which is preliminary data.</text>
</comment>
<feature type="chain" id="PRO_5014721348" description="DUF4367 domain-containing protein" evidence="1">
    <location>
        <begin position="18"/>
        <end position="145"/>
    </location>
</feature>
<feature type="signal peptide" evidence="1">
    <location>
        <begin position="1"/>
        <end position="17"/>
    </location>
</feature>
<name>A0A2M8EPE3_9BACT</name>
<evidence type="ECO:0008006" key="4">
    <source>
        <dbReference type="Google" id="ProtNLM"/>
    </source>
</evidence>
<evidence type="ECO:0000313" key="2">
    <source>
        <dbReference type="EMBL" id="PJC24613.1"/>
    </source>
</evidence>
<evidence type="ECO:0000256" key="1">
    <source>
        <dbReference type="SAM" id="SignalP"/>
    </source>
</evidence>